<evidence type="ECO:0000313" key="3">
    <source>
        <dbReference type="EMBL" id="NJP35155.1"/>
    </source>
</evidence>
<feature type="transmembrane region" description="Helical" evidence="2">
    <location>
        <begin position="84"/>
        <end position="106"/>
    </location>
</feature>
<feature type="compositionally biased region" description="Gly residues" evidence="1">
    <location>
        <begin position="127"/>
        <end position="140"/>
    </location>
</feature>
<reference evidence="3 4" key="1">
    <citation type="submission" date="2020-03" db="EMBL/GenBank/DDBJ databases">
        <title>WGS of actinomycetes isolated from Thailand.</title>
        <authorList>
            <person name="Thawai C."/>
        </authorList>
    </citation>
    <scope>NUCLEOTIDE SEQUENCE [LARGE SCALE GENOMIC DNA]</scope>
    <source>
        <strain evidence="3 4">HSS6-12</strain>
    </source>
</reference>
<proteinExistence type="predicted"/>
<evidence type="ECO:0000256" key="2">
    <source>
        <dbReference type="SAM" id="Phobius"/>
    </source>
</evidence>
<gene>
    <name evidence="3" type="ORF">HCJ94_25050</name>
</gene>
<feature type="region of interest" description="Disordered" evidence="1">
    <location>
        <begin position="212"/>
        <end position="250"/>
    </location>
</feature>
<evidence type="ECO:0000313" key="4">
    <source>
        <dbReference type="Proteomes" id="UP000783871"/>
    </source>
</evidence>
<keyword evidence="2" id="KW-0812">Transmembrane</keyword>
<feature type="region of interest" description="Disordered" evidence="1">
    <location>
        <begin position="107"/>
        <end position="186"/>
    </location>
</feature>
<name>A0ABX0ZB68_9ACTN</name>
<dbReference type="EMBL" id="JAATEO010000035">
    <property type="protein sequence ID" value="NJP35155.1"/>
    <property type="molecule type" value="Genomic_DNA"/>
</dbReference>
<comment type="caution">
    <text evidence="3">The sequence shown here is derived from an EMBL/GenBank/DDBJ whole genome shotgun (WGS) entry which is preliminary data.</text>
</comment>
<feature type="compositionally biased region" description="Pro residues" evidence="1">
    <location>
        <begin position="149"/>
        <end position="161"/>
    </location>
</feature>
<feature type="compositionally biased region" description="Basic and acidic residues" evidence="1">
    <location>
        <begin position="222"/>
        <end position="239"/>
    </location>
</feature>
<organism evidence="3 4">
    <name type="scientific">Micromonospora thermarum</name>
    <dbReference type="NCBI Taxonomy" id="2720024"/>
    <lineage>
        <taxon>Bacteria</taxon>
        <taxon>Bacillati</taxon>
        <taxon>Actinomycetota</taxon>
        <taxon>Actinomycetes</taxon>
        <taxon>Micromonosporales</taxon>
        <taxon>Micromonosporaceae</taxon>
        <taxon>Micromonospora</taxon>
    </lineage>
</organism>
<keyword evidence="4" id="KW-1185">Reference proteome</keyword>
<dbReference type="Proteomes" id="UP000783871">
    <property type="component" value="Unassembled WGS sequence"/>
</dbReference>
<sequence length="250" mass="24824">MFFRRSARADRAALDRLLDAAATDHVPGAGTEPLARLLSAAAAPGRPDELAGEEAALAAFRAARATPARAPEPTRRRRPVTAGVAAWAAGVAVTATAGVAFAAVAIDRPDAPPPRPRPTTGASDPGETGGPGGTPGGGASTGASSGTPSGPPAPTTGPPAPTAGASATRPGSPSPRERAAELDGQCRAYLAMPPAQRERALDTPGFADLVTAAGGRAQVTDYCRDRVGEPEPPTTREPKSGPTPAASATP</sequence>
<feature type="compositionally biased region" description="Low complexity" evidence="1">
    <location>
        <begin position="162"/>
        <end position="171"/>
    </location>
</feature>
<keyword evidence="2" id="KW-0472">Membrane</keyword>
<dbReference type="RefSeq" id="WP_168003502.1">
    <property type="nucleotide sequence ID" value="NZ_JAATEO010000035.1"/>
</dbReference>
<evidence type="ECO:0000256" key="1">
    <source>
        <dbReference type="SAM" id="MobiDB-lite"/>
    </source>
</evidence>
<accession>A0ABX0ZB68</accession>
<keyword evidence="2" id="KW-1133">Transmembrane helix</keyword>
<protein>
    <submittedName>
        <fullName evidence="3">Uncharacterized protein</fullName>
    </submittedName>
</protein>